<dbReference type="PANTHER" id="PTHR44227:SF3">
    <property type="entry name" value="PROTEIN O-MANNOSYL-TRANSFERASE TMTC4"/>
    <property type="match status" value="1"/>
</dbReference>
<dbReference type="Pfam" id="PF14559">
    <property type="entry name" value="TPR_19"/>
    <property type="match status" value="1"/>
</dbReference>
<feature type="transmembrane region" description="Helical" evidence="4">
    <location>
        <begin position="303"/>
        <end position="323"/>
    </location>
</feature>
<feature type="repeat" description="TPR" evidence="3">
    <location>
        <begin position="709"/>
        <end position="742"/>
    </location>
</feature>
<dbReference type="STRING" id="401053.AciPR4_3594"/>
<dbReference type="PANTHER" id="PTHR44227">
    <property type="match status" value="1"/>
</dbReference>
<feature type="repeat" description="TPR" evidence="3">
    <location>
        <begin position="468"/>
        <end position="501"/>
    </location>
</feature>
<dbReference type="InterPro" id="IPR052346">
    <property type="entry name" value="O-mannosyl-transferase_TMTC"/>
</dbReference>
<feature type="repeat" description="TPR" evidence="3">
    <location>
        <begin position="675"/>
        <end position="708"/>
    </location>
</feature>
<evidence type="ECO:0000256" key="4">
    <source>
        <dbReference type="SAM" id="Phobius"/>
    </source>
</evidence>
<dbReference type="Pfam" id="PF13181">
    <property type="entry name" value="TPR_8"/>
    <property type="match status" value="1"/>
</dbReference>
<feature type="transmembrane region" description="Helical" evidence="4">
    <location>
        <begin position="390"/>
        <end position="408"/>
    </location>
</feature>
<dbReference type="InterPro" id="IPR019734">
    <property type="entry name" value="TPR_rpt"/>
</dbReference>
<dbReference type="Gene3D" id="1.25.40.10">
    <property type="entry name" value="Tetratricopeptide repeat domain"/>
    <property type="match status" value="3"/>
</dbReference>
<dbReference type="Pfam" id="PF13414">
    <property type="entry name" value="TPR_11"/>
    <property type="match status" value="1"/>
</dbReference>
<dbReference type="KEGG" id="tsa:AciPR4_3594"/>
<keyword evidence="4" id="KW-0472">Membrane</keyword>
<dbReference type="Proteomes" id="UP000006844">
    <property type="component" value="Chromosome"/>
</dbReference>
<dbReference type="PROSITE" id="PS50293">
    <property type="entry name" value="TPR_REGION"/>
    <property type="match status" value="1"/>
</dbReference>
<dbReference type="OrthoDB" id="9815643at2"/>
<protein>
    <submittedName>
        <fullName evidence="5">Tetratricopeptide TPR_1 repeat-containing protein</fullName>
    </submittedName>
</protein>
<dbReference type="EMBL" id="CP002467">
    <property type="protein sequence ID" value="ADV84347.1"/>
    <property type="molecule type" value="Genomic_DNA"/>
</dbReference>
<dbReference type="RefSeq" id="WP_013570077.1">
    <property type="nucleotide sequence ID" value="NC_014963.1"/>
</dbReference>
<feature type="repeat" description="TPR" evidence="3">
    <location>
        <begin position="434"/>
        <end position="467"/>
    </location>
</feature>
<organism evidence="5 6">
    <name type="scientific">Terriglobus saanensis (strain ATCC BAA-1853 / DSM 23119 / SP1PR4)</name>
    <dbReference type="NCBI Taxonomy" id="401053"/>
    <lineage>
        <taxon>Bacteria</taxon>
        <taxon>Pseudomonadati</taxon>
        <taxon>Acidobacteriota</taxon>
        <taxon>Terriglobia</taxon>
        <taxon>Terriglobales</taxon>
        <taxon>Acidobacteriaceae</taxon>
        <taxon>Terriglobus</taxon>
    </lineage>
</organism>
<evidence type="ECO:0000256" key="2">
    <source>
        <dbReference type="ARBA" id="ARBA00022803"/>
    </source>
</evidence>
<dbReference type="Pfam" id="PF13432">
    <property type="entry name" value="TPR_16"/>
    <property type="match status" value="1"/>
</dbReference>
<evidence type="ECO:0000313" key="5">
    <source>
        <dbReference type="EMBL" id="ADV84347.1"/>
    </source>
</evidence>
<keyword evidence="4" id="KW-1133">Transmembrane helix</keyword>
<feature type="repeat" description="TPR" evidence="3">
    <location>
        <begin position="618"/>
        <end position="651"/>
    </location>
</feature>
<dbReference type="SUPFAM" id="SSF48452">
    <property type="entry name" value="TPR-like"/>
    <property type="match status" value="2"/>
</dbReference>
<feature type="transmembrane region" description="Helical" evidence="4">
    <location>
        <begin position="98"/>
        <end position="119"/>
    </location>
</feature>
<keyword evidence="1" id="KW-0677">Repeat</keyword>
<feature type="transmembrane region" description="Helical" evidence="4">
    <location>
        <begin position="329"/>
        <end position="350"/>
    </location>
</feature>
<sequence>MIDGRQWRSPARRNLLIGAGLPLLTICVVYSNSFANTFHFDDFHTVTDNPAVRHLTNLGRFFTDTHLFSVLPPNQTYRPVVSVSLALDYALGHGYSPFWFHLSTFIFFLILVALLWALFQDVYQRADPAGSWPSNRNATLALLGATWFGVHPAMAETVNYVIQRSDLYCTLGCVAALVLWARWPQGRRFGLYLVPFALALLSKPPAAVFPFLLFAYAVFFEFGEDRGRWRKSLVAILPALMVTLAGLCLQSAMTPKSFAPSILDPWAYRRGQPFVWLRYFGQLFLPIHLNVDSDLSPFDSLDGRAVLGILFALTLIAVIVWAARRRSAYPIAFGLIWFLVTQIPTSAYALSEMENDHRMFFSFPGLMLAVVWGMWLVLQHVMTTEKLRTLTPILIGVAIVLLCGYAWGAHVRNRVWKTEESLWLDDVIKSSHNGRGLMIYGLTQMNKGDYPTALEYFTKALQYTPNYATLEINLGVVHGVMGHRSEAEEHFRRAMLLTPNDDQVHAFYGRWLLGEERIPEALAEEQRAVALNPQRSIQRDLLLTVLSRTGDEASLRQAAIETLAIIPEDATARAFLQQAHPTNATDALNLSLAQYRQGQYAQSLESAQRALVFDPKMAEAYNNIGAAYGAMGRWDDAVANEIKALQINPELDIAKNNLAIFQQKRAATTGPPSVVADLINRSMALNQAGKFAESIDTARQALKLDPNSALAWNNIAANYEAMHQWDDAIAAAKTAIALQPDFPLAKNNLAWSEAQKRQGVR</sequence>
<accession>E8UZK4</accession>
<feature type="transmembrane region" description="Helical" evidence="4">
    <location>
        <begin position="167"/>
        <end position="183"/>
    </location>
</feature>
<gene>
    <name evidence="5" type="ordered locus">AciPR4_3594</name>
</gene>
<evidence type="ECO:0000256" key="1">
    <source>
        <dbReference type="ARBA" id="ARBA00022737"/>
    </source>
</evidence>
<evidence type="ECO:0000256" key="3">
    <source>
        <dbReference type="PROSITE-ProRule" id="PRU00339"/>
    </source>
</evidence>
<dbReference type="HOGENOM" id="CLU_366353_0_0_0"/>
<dbReference type="SMART" id="SM00028">
    <property type="entry name" value="TPR"/>
    <property type="match status" value="6"/>
</dbReference>
<feature type="transmembrane region" description="Helical" evidence="4">
    <location>
        <begin position="189"/>
        <end position="220"/>
    </location>
</feature>
<dbReference type="eggNOG" id="COG0457">
    <property type="taxonomic scope" value="Bacteria"/>
</dbReference>
<keyword evidence="4" id="KW-0812">Transmembrane</keyword>
<dbReference type="InterPro" id="IPR011990">
    <property type="entry name" value="TPR-like_helical_dom_sf"/>
</dbReference>
<keyword evidence="6" id="KW-1185">Reference proteome</keyword>
<proteinExistence type="predicted"/>
<dbReference type="PROSITE" id="PS50005">
    <property type="entry name" value="TPR"/>
    <property type="match status" value="5"/>
</dbReference>
<feature type="transmembrane region" description="Helical" evidence="4">
    <location>
        <begin position="359"/>
        <end position="378"/>
    </location>
</feature>
<reference evidence="5 6" key="1">
    <citation type="journal article" date="2012" name="Stand. Genomic Sci.">
        <title>Complete genome sequence of Terriglobus saanensis type strain SP1PR4(T), an Acidobacteria from tundra soil.</title>
        <authorList>
            <person name="Rawat S.R."/>
            <person name="Mannisto M.K."/>
            <person name="Starovoytov V."/>
            <person name="Goodwin L."/>
            <person name="Nolan M."/>
            <person name="Hauser L."/>
            <person name="Land M."/>
            <person name="Davenport K.W."/>
            <person name="Woyke T."/>
            <person name="Haggblom M.M."/>
        </authorList>
    </citation>
    <scope>NUCLEOTIDE SEQUENCE</scope>
    <source>
        <strain evidence="6">ATCC BAA-1853 / DSM 23119 / SP1PR4</strain>
    </source>
</reference>
<evidence type="ECO:0000313" key="6">
    <source>
        <dbReference type="Proteomes" id="UP000006844"/>
    </source>
</evidence>
<feature type="transmembrane region" description="Helical" evidence="4">
    <location>
        <begin position="232"/>
        <end position="253"/>
    </location>
</feature>
<name>E8UZK4_TERSS</name>
<keyword evidence="2 3" id="KW-0802">TPR repeat</keyword>
<dbReference type="AlphaFoldDB" id="E8UZK4"/>